<feature type="signal peptide" evidence="12">
    <location>
        <begin position="1"/>
        <end position="31"/>
    </location>
</feature>
<comment type="caution">
    <text evidence="15">The sequence shown here is derived from an EMBL/GenBank/DDBJ whole genome shotgun (WGS) entry which is preliminary data.</text>
</comment>
<dbReference type="Gene3D" id="2.170.130.10">
    <property type="entry name" value="TonB-dependent receptor, plug domain"/>
    <property type="match status" value="1"/>
</dbReference>
<dbReference type="PROSITE" id="PS52016">
    <property type="entry name" value="TONB_DEPENDENT_REC_3"/>
    <property type="match status" value="1"/>
</dbReference>
<feature type="domain" description="TonB-dependent receptor-like beta-barrel" evidence="13">
    <location>
        <begin position="272"/>
        <end position="728"/>
    </location>
</feature>
<dbReference type="PANTHER" id="PTHR30069:SF29">
    <property type="entry name" value="HEMOGLOBIN AND HEMOGLOBIN-HAPTOGLOBIN-BINDING PROTEIN 1-RELATED"/>
    <property type="match status" value="1"/>
</dbReference>
<dbReference type="Pfam" id="PF00593">
    <property type="entry name" value="TonB_dep_Rec_b-barrel"/>
    <property type="match status" value="1"/>
</dbReference>
<dbReference type="InterPro" id="IPR037066">
    <property type="entry name" value="Plug_dom_sf"/>
</dbReference>
<name>A0ABQ6P368_9SPHN</name>
<dbReference type="Pfam" id="PF07715">
    <property type="entry name" value="Plug"/>
    <property type="match status" value="1"/>
</dbReference>
<comment type="subcellular location">
    <subcellularLocation>
        <location evidence="1 10">Cell outer membrane</location>
        <topology evidence="1 10">Multi-pass membrane protein</topology>
    </subcellularLocation>
</comment>
<proteinExistence type="inferred from homology"/>
<feature type="chain" id="PRO_5045669976" evidence="12">
    <location>
        <begin position="32"/>
        <end position="778"/>
    </location>
</feature>
<dbReference type="Gene3D" id="2.40.170.20">
    <property type="entry name" value="TonB-dependent receptor, beta-barrel domain"/>
    <property type="match status" value="1"/>
</dbReference>
<dbReference type="Proteomes" id="UP001187221">
    <property type="component" value="Unassembled WGS sequence"/>
</dbReference>
<keyword evidence="5 12" id="KW-0732">Signal</keyword>
<dbReference type="PANTHER" id="PTHR30069">
    <property type="entry name" value="TONB-DEPENDENT OUTER MEMBRANE RECEPTOR"/>
    <property type="match status" value="1"/>
</dbReference>
<keyword evidence="9 10" id="KW-0998">Cell outer membrane</keyword>
<evidence type="ECO:0000256" key="1">
    <source>
        <dbReference type="ARBA" id="ARBA00004571"/>
    </source>
</evidence>
<sequence>MAPSFQRSGLRHAALVGASLAALLSTQNAHAADAGANPDTSADSADSADRIEVIGHRDPEGLLPDQNAPQAISAIGSDFLRKQAPTLNAYQLVAMLPGANVASSDPYGLSVSSGITLRGLGQDQIGVLMEGAPQNDIGYFYAYPSQFADTENLRQITLAQGAADIAAPVVSAAGGVIALSLSDPADRMGGLVDASVGSYNEARGFVRFDTGEIGKTGLKAFVSFSNNRADNWRGAGFDRRRHVDAKILKEWGQGNRAALALSYNDAITSTYPSPSMADWQASGRKFNYDARYTPGNTNYWRLYRAPFRNFYISAPVHLHLNDRLDFDTTGYFQIGFGNSPYGTQLSTTGNYLGTEFLADPISLPGAVNGQATVLGNWMASQMRVGDVASLTFRAGAHKITAGLWFDYGTDRVTQSYTPLKDNGHPLEAWGDEATAIHTADGRVLAYENERTVTVTKGFFVADSMALTHKLTLDIGFKGVNVLRNGRNYLPGPQDAVRSDIFAALPRAALHWQIDGHQQVFANIVTNFRAPNEFALLNSYYLGKPVTQGRGDLRPERSLSQELGYRYIGPSLSFSLTGFHYHFRNRQVSTIVNSGGALVNATVNGGSQTSWGVDGEIDYRPARGMSIYLSGEALHTRIDSDLPVGDDFLPTRGKHAVASPGFQFALGTTYDRGRLFGSTTLKYVGHQYATFMNDERIRGYATFDLSVGVHLAGLIDDKTMDLRLNAINLTNPHVLSGVQSVSTNAQDTIGRNGSVIASAAPRYYVGSGRAFVATLSRAF</sequence>
<comment type="similarity">
    <text evidence="10 11">Belongs to the TonB-dependent receptor family.</text>
</comment>
<keyword evidence="8 15" id="KW-0675">Receptor</keyword>
<evidence type="ECO:0000256" key="12">
    <source>
        <dbReference type="SAM" id="SignalP"/>
    </source>
</evidence>
<keyword evidence="4 10" id="KW-0812">Transmembrane</keyword>
<evidence type="ECO:0000313" key="16">
    <source>
        <dbReference type="Proteomes" id="UP001187221"/>
    </source>
</evidence>
<organism evidence="15 16">
    <name type="scientific">Novosphingobium pituita</name>
    <dbReference type="NCBI Taxonomy" id="3056842"/>
    <lineage>
        <taxon>Bacteria</taxon>
        <taxon>Pseudomonadati</taxon>
        <taxon>Pseudomonadota</taxon>
        <taxon>Alphaproteobacteria</taxon>
        <taxon>Sphingomonadales</taxon>
        <taxon>Sphingomonadaceae</taxon>
        <taxon>Novosphingobium</taxon>
    </lineage>
</organism>
<gene>
    <name evidence="15" type="ORF">NUTIK01_04790</name>
</gene>
<dbReference type="SUPFAM" id="SSF56935">
    <property type="entry name" value="Porins"/>
    <property type="match status" value="1"/>
</dbReference>
<feature type="domain" description="TonB-dependent receptor plug" evidence="14">
    <location>
        <begin position="66"/>
        <end position="165"/>
    </location>
</feature>
<keyword evidence="3 10" id="KW-1134">Transmembrane beta strand</keyword>
<evidence type="ECO:0000313" key="15">
    <source>
        <dbReference type="EMBL" id="GMM59702.1"/>
    </source>
</evidence>
<evidence type="ECO:0000256" key="7">
    <source>
        <dbReference type="ARBA" id="ARBA00023136"/>
    </source>
</evidence>
<evidence type="ECO:0000256" key="2">
    <source>
        <dbReference type="ARBA" id="ARBA00022448"/>
    </source>
</evidence>
<reference evidence="15 16" key="1">
    <citation type="submission" date="2023-06" db="EMBL/GenBank/DDBJ databases">
        <title>Draft genome sequence of Novosphingobium sp. strain IK01.</title>
        <authorList>
            <person name="Hatamoto M."/>
            <person name="Ikarashi T."/>
            <person name="Yamaguchi T."/>
        </authorList>
    </citation>
    <scope>NUCLEOTIDE SEQUENCE [LARGE SCALE GENOMIC DNA]</scope>
    <source>
        <strain evidence="15 16">IK01</strain>
    </source>
</reference>
<dbReference type="InterPro" id="IPR036942">
    <property type="entry name" value="Beta-barrel_TonB_sf"/>
</dbReference>
<keyword evidence="2 10" id="KW-0813">Transport</keyword>
<evidence type="ECO:0000259" key="13">
    <source>
        <dbReference type="Pfam" id="PF00593"/>
    </source>
</evidence>
<keyword evidence="7 10" id="KW-0472">Membrane</keyword>
<evidence type="ECO:0000256" key="8">
    <source>
        <dbReference type="ARBA" id="ARBA00023170"/>
    </source>
</evidence>
<keyword evidence="6 11" id="KW-0798">TonB box</keyword>
<accession>A0ABQ6P368</accession>
<keyword evidence="16" id="KW-1185">Reference proteome</keyword>
<evidence type="ECO:0000259" key="14">
    <source>
        <dbReference type="Pfam" id="PF07715"/>
    </source>
</evidence>
<evidence type="ECO:0000256" key="3">
    <source>
        <dbReference type="ARBA" id="ARBA00022452"/>
    </source>
</evidence>
<dbReference type="EMBL" id="BTFW01000001">
    <property type="protein sequence ID" value="GMM59702.1"/>
    <property type="molecule type" value="Genomic_DNA"/>
</dbReference>
<dbReference type="InterPro" id="IPR000531">
    <property type="entry name" value="Beta-barrel_TonB"/>
</dbReference>
<evidence type="ECO:0000256" key="6">
    <source>
        <dbReference type="ARBA" id="ARBA00023077"/>
    </source>
</evidence>
<evidence type="ECO:0000256" key="11">
    <source>
        <dbReference type="RuleBase" id="RU003357"/>
    </source>
</evidence>
<evidence type="ECO:0000256" key="4">
    <source>
        <dbReference type="ARBA" id="ARBA00022692"/>
    </source>
</evidence>
<dbReference type="InterPro" id="IPR039426">
    <property type="entry name" value="TonB-dep_rcpt-like"/>
</dbReference>
<dbReference type="InterPro" id="IPR012910">
    <property type="entry name" value="Plug_dom"/>
</dbReference>
<protein>
    <submittedName>
        <fullName evidence="15">TonB-dependent receptor</fullName>
    </submittedName>
</protein>
<evidence type="ECO:0000256" key="5">
    <source>
        <dbReference type="ARBA" id="ARBA00022729"/>
    </source>
</evidence>
<evidence type="ECO:0000256" key="10">
    <source>
        <dbReference type="PROSITE-ProRule" id="PRU01360"/>
    </source>
</evidence>
<evidence type="ECO:0000256" key="9">
    <source>
        <dbReference type="ARBA" id="ARBA00023237"/>
    </source>
</evidence>